<feature type="compositionally biased region" description="Polar residues" evidence="5">
    <location>
        <begin position="928"/>
        <end position="944"/>
    </location>
</feature>
<feature type="compositionally biased region" description="Polar residues" evidence="5">
    <location>
        <begin position="1104"/>
        <end position="1121"/>
    </location>
</feature>
<evidence type="ECO:0000259" key="6">
    <source>
        <dbReference type="PROSITE" id="PS50014"/>
    </source>
</evidence>
<feature type="non-terminal residue" evidence="7">
    <location>
        <position position="1"/>
    </location>
</feature>
<dbReference type="PANTHER" id="PTHR16266">
    <property type="entry name" value="WD REPEAT DOMAIN 9"/>
    <property type="match status" value="1"/>
</dbReference>
<feature type="region of interest" description="Disordered" evidence="5">
    <location>
        <begin position="766"/>
        <end position="795"/>
    </location>
</feature>
<organism evidence="7 8">
    <name type="scientific">Pandion haliaetus</name>
    <name type="common">Osprey</name>
    <name type="synonym">Falco haliaetus</name>
    <dbReference type="NCBI Taxonomy" id="56262"/>
    <lineage>
        <taxon>Eukaryota</taxon>
        <taxon>Metazoa</taxon>
        <taxon>Chordata</taxon>
        <taxon>Craniata</taxon>
        <taxon>Vertebrata</taxon>
        <taxon>Euteleostomi</taxon>
        <taxon>Archelosauria</taxon>
        <taxon>Archosauria</taxon>
        <taxon>Dinosauria</taxon>
        <taxon>Saurischia</taxon>
        <taxon>Theropoda</taxon>
        <taxon>Coelurosauria</taxon>
        <taxon>Aves</taxon>
        <taxon>Neognathae</taxon>
        <taxon>Neoaves</taxon>
        <taxon>Telluraves</taxon>
        <taxon>Accipitrimorphae</taxon>
        <taxon>Accipitriformes</taxon>
        <taxon>Pandionidae</taxon>
        <taxon>Pandion</taxon>
    </lineage>
</organism>
<gene>
    <name evidence="7" type="primary">Brwd1_2</name>
    <name evidence="7" type="ORF">PANHAL_R02482</name>
</gene>
<protein>
    <submittedName>
        <fullName evidence="7">BRWD1 protein</fullName>
    </submittedName>
</protein>
<feature type="compositionally biased region" description="Polar residues" evidence="5">
    <location>
        <begin position="28"/>
        <end position="38"/>
    </location>
</feature>
<evidence type="ECO:0000256" key="1">
    <source>
        <dbReference type="ARBA" id="ARBA00022553"/>
    </source>
</evidence>
<proteinExistence type="predicted"/>
<evidence type="ECO:0000313" key="7">
    <source>
        <dbReference type="EMBL" id="NXS76845.1"/>
    </source>
</evidence>
<feature type="region of interest" description="Disordered" evidence="5">
    <location>
        <begin position="70"/>
        <end position="173"/>
    </location>
</feature>
<feature type="compositionally biased region" description="Basic residues" evidence="5">
    <location>
        <begin position="213"/>
        <end position="227"/>
    </location>
</feature>
<dbReference type="CDD" id="cd05496">
    <property type="entry name" value="Bromo_WDR9_II"/>
    <property type="match status" value="1"/>
</dbReference>
<feature type="compositionally biased region" description="Polar residues" evidence="5">
    <location>
        <begin position="786"/>
        <end position="795"/>
    </location>
</feature>
<dbReference type="InterPro" id="IPR057451">
    <property type="entry name" value="BRWD/PHIP_AD"/>
</dbReference>
<accession>A0A7L2X3D9</accession>
<keyword evidence="1" id="KW-0597">Phosphoprotein</keyword>
<dbReference type="FunFam" id="1.20.920.10:FF:000008">
    <property type="entry name" value="Bromodomain and WD repeat domain containing 3"/>
    <property type="match status" value="1"/>
</dbReference>
<feature type="compositionally biased region" description="Basic and acidic residues" evidence="5">
    <location>
        <begin position="70"/>
        <end position="94"/>
    </location>
</feature>
<dbReference type="PROSITE" id="PS00633">
    <property type="entry name" value="BROMODOMAIN_1"/>
    <property type="match status" value="1"/>
</dbReference>
<feature type="region of interest" description="Disordered" evidence="5">
    <location>
        <begin position="852"/>
        <end position="874"/>
    </location>
</feature>
<evidence type="ECO:0000256" key="4">
    <source>
        <dbReference type="PROSITE-ProRule" id="PRU00035"/>
    </source>
</evidence>
<evidence type="ECO:0000256" key="5">
    <source>
        <dbReference type="SAM" id="MobiDB-lite"/>
    </source>
</evidence>
<dbReference type="PANTHER" id="PTHR16266:SF26">
    <property type="entry name" value="BROMODOMAIN AND WD REPEAT-CONTAINING PROTEIN 1"/>
    <property type="match status" value="1"/>
</dbReference>
<dbReference type="PROSITE" id="PS50014">
    <property type="entry name" value="BROMODOMAIN_2"/>
    <property type="match status" value="2"/>
</dbReference>
<sequence length="1224" mass="139499">FRRPSFDIQSPPNIGLRRSGQVEGVRQMHQNAPRSQMATERDLQAWRRRVVVPEIPPSLLRSQEEYRIAKGEEERDLYATEKKKSFESLEKSDSESSLIQSKRRLHRRKYPSYRTRNNIEQLESSDEERDDCFGLIEQEAEESEGSGSSDEEEEWRSDKKSNSNSSSDSSSRYSDWIADAGINLQPPVRTSRRKAIRYCSTSEDEVSAEKSSPPKRRRRKRRKKPKPKKQEEANAPTQPVNLELSYDWHPPVWITDTALRRSPFVPQMGDEVIYFRQGHEAYIEAVRRNNIYELNPHKEPWRKVVLRDQELVKIVGIRYEVGPPTLCCLKLAFIDHATGKHTDKSFSIRYHDMPDVIDFLILRQFYDEARQRNWQASDRFRSIIDDAWWFGTVLGQEPYQPQYPDSHFQCYSVKWDNGEIEKLSPWDMEPVPDNVDQPEELGASVSVTFEEVEKLLYKPQEGEWGMRSRDEACERIISGIDQLLTLDISAAFAGPVDLCTYPKYCTVIAYPTDLNTIRTRLANRFYRRISALVWEVRYIESNARTFNEPGSAIARAAKKITTQLLKFINDQDCTNIFELCSTTEDEQDCLDADLADEKCLPRTSYRRRKGRGLKKGRRVKTGYDENCWKKQCMEVVNLIFQCEDSEPFRQPVDLDQYPDYRHIIDTPMDFGTVKETLEAGNYDTPMELCKDIRLIFSNAKSYTPNKKSKIYSMTLRLSALFEEKIRRIVSDFKNGQKQNEKLRRNQRYTRRFHNQSSVQHPTKMLRNLKQKPLKSQAKIESEQEDSFTQPTSSRATCVASHKMNASNYNRSSSGESSDSACLASFERNGKARSTTLTNCSALSSESEIEGSLVSSSASSSSSTSSSEDSKESSVALVSPLLHNGVCRRKNSNCRITRNRAAQRKQIGTLIQENGNTRKAVRKKLYGSDSENTSVVTSESLSNSTGRHRKTPRRSAAVAANKLRLMSDVEEEVSSSESIGIGCKNRKLPHRNASAAARRMLLEGSEDDVGLKSESEKEIEEQLTKRKILSQSGSSAARRKFVSESENQTSDSETDTQMKQKNWQSNGHKQLRGTVHSVSPKMKSPTLDFSEEDSKSHNSEDRSSQKVSDQSTSAHNKTAVSNSEDEVDSESDRWNGRKATGLQLAAPLKKAKVLSDLEDTAESETEDKEDGRNFVSETLVPTKIAGSSKSGPGASFNHSSDTEPETDSNNSNYCETSKTKKRKRK</sequence>
<feature type="region of interest" description="Disordered" evidence="5">
    <location>
        <begin position="199"/>
        <end position="240"/>
    </location>
</feature>
<dbReference type="FunFam" id="2.30.30.1040:FF:000003">
    <property type="entry name" value="Bromodomain and WD repeat domain containing 1"/>
    <property type="match status" value="1"/>
</dbReference>
<keyword evidence="8" id="KW-1185">Reference proteome</keyword>
<dbReference type="EMBL" id="VYZV01045362">
    <property type="protein sequence ID" value="NXS76845.1"/>
    <property type="molecule type" value="Genomic_DNA"/>
</dbReference>
<dbReference type="Pfam" id="PF00439">
    <property type="entry name" value="Bromodomain"/>
    <property type="match status" value="2"/>
</dbReference>
<feature type="region of interest" description="Disordered" evidence="5">
    <location>
        <begin position="924"/>
        <end position="952"/>
    </location>
</feature>
<keyword evidence="3 4" id="KW-0103">Bromodomain</keyword>
<feature type="compositionally biased region" description="Basic residues" evidence="5">
    <location>
        <begin position="101"/>
        <end position="111"/>
    </location>
</feature>
<dbReference type="GO" id="GO:0006357">
    <property type="term" value="P:regulation of transcription by RNA polymerase II"/>
    <property type="evidence" value="ECO:0007669"/>
    <property type="project" value="TreeGrafter"/>
</dbReference>
<dbReference type="AlphaFoldDB" id="A0A7L2X3D9"/>
<evidence type="ECO:0000256" key="3">
    <source>
        <dbReference type="ARBA" id="ARBA00023117"/>
    </source>
</evidence>
<dbReference type="Proteomes" id="UP000580171">
    <property type="component" value="Unassembled WGS sequence"/>
</dbReference>
<dbReference type="Gene3D" id="1.20.920.10">
    <property type="entry name" value="Bromodomain-like"/>
    <property type="match status" value="2"/>
</dbReference>
<feature type="region of interest" description="Disordered" evidence="5">
    <location>
        <begin position="1"/>
        <end position="40"/>
    </location>
</feature>
<dbReference type="GO" id="GO:0008360">
    <property type="term" value="P:regulation of cell shape"/>
    <property type="evidence" value="ECO:0007669"/>
    <property type="project" value="TreeGrafter"/>
</dbReference>
<dbReference type="InterPro" id="IPR036427">
    <property type="entry name" value="Bromodomain-like_sf"/>
</dbReference>
<feature type="compositionally biased region" description="Basic and acidic residues" evidence="5">
    <location>
        <begin position="1091"/>
        <end position="1103"/>
    </location>
</feature>
<dbReference type="InterPro" id="IPR018359">
    <property type="entry name" value="Bromodomain_CS"/>
</dbReference>
<dbReference type="OrthoDB" id="538223at2759"/>
<feature type="compositionally biased region" description="Acidic residues" evidence="5">
    <location>
        <begin position="1155"/>
        <end position="1167"/>
    </location>
</feature>
<dbReference type="GO" id="GO:0005634">
    <property type="term" value="C:nucleus"/>
    <property type="evidence" value="ECO:0007669"/>
    <property type="project" value="TreeGrafter"/>
</dbReference>
<feature type="compositionally biased region" description="Basic and acidic residues" evidence="5">
    <location>
        <begin position="1008"/>
        <end position="1023"/>
    </location>
</feature>
<name>A0A7L2X3D9_PANHA</name>
<keyword evidence="2" id="KW-0677">Repeat</keyword>
<dbReference type="FunFam" id="1.20.920.10:FF:000017">
    <property type="entry name" value="Bromodomain and WD repeat domain containing 1"/>
    <property type="match status" value="1"/>
</dbReference>
<feature type="region of interest" description="Disordered" evidence="5">
    <location>
        <begin position="1004"/>
        <end position="1224"/>
    </location>
</feature>
<feature type="domain" description="Bromo" evidence="6">
    <location>
        <begin position="640"/>
        <end position="710"/>
    </location>
</feature>
<feature type="compositionally biased region" description="Polar residues" evidence="5">
    <location>
        <begin position="1206"/>
        <end position="1215"/>
    </location>
</feature>
<evidence type="ECO:0000256" key="2">
    <source>
        <dbReference type="ARBA" id="ARBA00022737"/>
    </source>
</evidence>
<feature type="compositionally biased region" description="Low complexity" evidence="5">
    <location>
        <begin position="852"/>
        <end position="866"/>
    </location>
</feature>
<feature type="compositionally biased region" description="Acidic residues" evidence="5">
    <location>
        <begin position="138"/>
        <end position="155"/>
    </location>
</feature>
<feature type="non-terminal residue" evidence="7">
    <location>
        <position position="1224"/>
    </location>
</feature>
<comment type="caution">
    <text evidence="7">The sequence shown here is derived from an EMBL/GenBank/DDBJ whole genome shotgun (WGS) entry which is preliminary data.</text>
</comment>
<dbReference type="GO" id="GO:0007010">
    <property type="term" value="P:cytoskeleton organization"/>
    <property type="evidence" value="ECO:0007669"/>
    <property type="project" value="TreeGrafter"/>
</dbReference>
<feature type="domain" description="Bromo" evidence="6">
    <location>
        <begin position="484"/>
        <end position="554"/>
    </location>
</feature>
<dbReference type="SUPFAM" id="SSF47370">
    <property type="entry name" value="Bromodomain"/>
    <property type="match status" value="2"/>
</dbReference>
<dbReference type="PRINTS" id="PR00503">
    <property type="entry name" value="BROMODOMAIN"/>
</dbReference>
<dbReference type="Gene3D" id="2.30.30.1040">
    <property type="match status" value="1"/>
</dbReference>
<dbReference type="Pfam" id="PF25313">
    <property type="entry name" value="BRWD_AD"/>
    <property type="match status" value="1"/>
</dbReference>
<dbReference type="CDD" id="cd05529">
    <property type="entry name" value="Bromo_WDR9_I_like"/>
    <property type="match status" value="1"/>
</dbReference>
<dbReference type="InterPro" id="IPR001487">
    <property type="entry name" value="Bromodomain"/>
</dbReference>
<dbReference type="SMART" id="SM00297">
    <property type="entry name" value="BROMO"/>
    <property type="match status" value="2"/>
</dbReference>
<evidence type="ECO:0000313" key="8">
    <source>
        <dbReference type="Proteomes" id="UP000580171"/>
    </source>
</evidence>
<feature type="compositionally biased region" description="Low complexity" evidence="5">
    <location>
        <begin position="162"/>
        <end position="171"/>
    </location>
</feature>
<reference evidence="7 8" key="1">
    <citation type="submission" date="2019-09" db="EMBL/GenBank/DDBJ databases">
        <title>Bird 10,000 Genomes (B10K) Project - Family phase.</title>
        <authorList>
            <person name="Zhang G."/>
        </authorList>
    </citation>
    <scope>NUCLEOTIDE SEQUENCE [LARGE SCALE GENOMIC DNA]</scope>
    <source>
        <strain evidence="7">B10K-DU-012-58</strain>
        <tissue evidence="7">Muscle</tissue>
    </source>
</reference>
<feature type="compositionally biased region" description="Polar residues" evidence="5">
    <location>
        <begin position="1043"/>
        <end position="1067"/>
    </location>
</feature>
<dbReference type="InterPro" id="IPR052060">
    <property type="entry name" value="Bromo_WD_repeat"/>
</dbReference>